<dbReference type="AlphaFoldDB" id="A0A0A7EIL4"/>
<dbReference type="GO" id="GO:0015833">
    <property type="term" value="P:peptide transport"/>
    <property type="evidence" value="ECO:0007669"/>
    <property type="project" value="TreeGrafter"/>
</dbReference>
<dbReference type="HOGENOM" id="CLU_017028_7_0_6"/>
<reference evidence="2 3" key="1">
    <citation type="submission" date="2014-11" db="EMBL/GenBank/DDBJ databases">
        <title>Complete Genome Sequence of Pseudoalteromonas sp. Strain OCN003 Isolated from Kaneohe Bay, Oahu, Hawaii.</title>
        <authorList>
            <person name="Beurmann S."/>
            <person name="Videau P."/>
            <person name="Ushijima B."/>
            <person name="Smith A.M."/>
            <person name="Aeby G.S."/>
            <person name="Callahan S.M."/>
            <person name="Belcaid M."/>
        </authorList>
    </citation>
    <scope>NUCLEOTIDE SEQUENCE [LARGE SCALE GENOMIC DNA]</scope>
    <source>
        <strain evidence="2 3">OCN003</strain>
    </source>
</reference>
<evidence type="ECO:0000313" key="3">
    <source>
        <dbReference type="Proteomes" id="UP000030341"/>
    </source>
</evidence>
<dbReference type="Pfam" id="PF00496">
    <property type="entry name" value="SBP_bac_5"/>
    <property type="match status" value="1"/>
</dbReference>
<dbReference type="EMBL" id="CP009888">
    <property type="protein sequence ID" value="AIY66388.1"/>
    <property type="molecule type" value="Genomic_DNA"/>
</dbReference>
<dbReference type="GO" id="GO:1904680">
    <property type="term" value="F:peptide transmembrane transporter activity"/>
    <property type="evidence" value="ECO:0007669"/>
    <property type="project" value="TreeGrafter"/>
</dbReference>
<dbReference type="GO" id="GO:0043190">
    <property type="term" value="C:ATP-binding cassette (ABC) transporter complex"/>
    <property type="evidence" value="ECO:0007669"/>
    <property type="project" value="InterPro"/>
</dbReference>
<organism evidence="2 3">
    <name type="scientific">Pseudoalteromonas piratica</name>
    <dbReference type="NCBI Taxonomy" id="1348114"/>
    <lineage>
        <taxon>Bacteria</taxon>
        <taxon>Pseudomonadati</taxon>
        <taxon>Pseudomonadota</taxon>
        <taxon>Gammaproteobacteria</taxon>
        <taxon>Alteromonadales</taxon>
        <taxon>Pseudoalteromonadaceae</taxon>
        <taxon>Pseudoalteromonas</taxon>
    </lineage>
</organism>
<proteinExistence type="predicted"/>
<sequence length="559" mass="63489">MRERYRTAIPTHKINVNFLKVKNLFKTYGAKVTALFACAFLTACTFEEQKAINGIVYCSEANPVSFNPQLTTTGSTIDIISHQLYNRLLSIDPSSGEFIPELATSWTLKDNGKQVVFNLRKDVDFHHTDYFTPTRKLNADDVVFTFTRLFDVYNPYHFVGGGNYPYFQSIGLDQSFRSVSKTGEYQVTFELFSPDSSFLSNMATDFAIVLSKEYADSLSELENLEDIDRLPIGTGPYKYKRFKRDAFVRFYRNEHYWQHEVAIEQLVFDITSDSNTRIAKALTGECDIAAHPSSAHIEVLNNREDIKVEKLANLNVGYLAFNTQKPPFDKPEVRRAISHAIDKQKILQAVYFNNADIAQSILPPESWAYQAQPNYPSYNLELAKSLLETAGLEDGFTMDLWAMPVSRIYNPNARKMAELIQSELKQIGIKVNIVEYEWNTFLERLTLHQHDTVLIGWAADSPEPDNFLNPILSCASVFSGKNPSNWCNTEFDLLLTKAHDTNDIEARKEVYFAAQQMVAQELPLLPIAHGLRLQAKSTDIKDVEVPPFGGISLANARKE</sequence>
<dbReference type="InterPro" id="IPR039424">
    <property type="entry name" value="SBP_5"/>
</dbReference>
<dbReference type="PIRSF" id="PIRSF002741">
    <property type="entry name" value="MppA"/>
    <property type="match status" value="1"/>
</dbReference>
<dbReference type="STRING" id="1348114.OM33_12895"/>
<dbReference type="PANTHER" id="PTHR30290:SF28">
    <property type="entry name" value="ABC TRANSPORTER PERIPLASMIC-BINDING PROTEIN SAPA-RELATED"/>
    <property type="match status" value="1"/>
</dbReference>
<dbReference type="Gene3D" id="3.40.190.10">
    <property type="entry name" value="Periplasmic binding protein-like II"/>
    <property type="match status" value="1"/>
</dbReference>
<dbReference type="GO" id="GO:0030288">
    <property type="term" value="C:outer membrane-bounded periplasmic space"/>
    <property type="evidence" value="ECO:0007669"/>
    <property type="project" value="UniProtKB-ARBA"/>
</dbReference>
<dbReference type="CDD" id="cd08493">
    <property type="entry name" value="PBP2_DppA_like"/>
    <property type="match status" value="1"/>
</dbReference>
<keyword evidence="3" id="KW-1185">Reference proteome</keyword>
<name>A0A0A7EIL4_9GAMM</name>
<evidence type="ECO:0000313" key="2">
    <source>
        <dbReference type="EMBL" id="AIY66388.1"/>
    </source>
</evidence>
<dbReference type="InterPro" id="IPR030678">
    <property type="entry name" value="Peptide/Ni-bd"/>
</dbReference>
<protein>
    <submittedName>
        <fullName evidence="2">Peptide ABC transporter substrate-binding protein</fullName>
    </submittedName>
</protein>
<dbReference type="InterPro" id="IPR000914">
    <property type="entry name" value="SBP_5_dom"/>
</dbReference>
<accession>A0A0A7EIL4</accession>
<feature type="domain" description="Solute-binding protein family 5" evidence="1">
    <location>
        <begin position="97"/>
        <end position="476"/>
    </location>
</feature>
<gene>
    <name evidence="2" type="ORF">OM33_12895</name>
</gene>
<dbReference type="eggNOG" id="COG0747">
    <property type="taxonomic scope" value="Bacteria"/>
</dbReference>
<dbReference type="Gene3D" id="3.10.105.10">
    <property type="entry name" value="Dipeptide-binding Protein, Domain 3"/>
    <property type="match status" value="1"/>
</dbReference>
<dbReference type="Proteomes" id="UP000030341">
    <property type="component" value="Chromosome 1"/>
</dbReference>
<dbReference type="Gene3D" id="3.90.76.10">
    <property type="entry name" value="Dipeptide-binding Protein, Domain 1"/>
    <property type="match status" value="1"/>
</dbReference>
<evidence type="ECO:0000259" key="1">
    <source>
        <dbReference type="Pfam" id="PF00496"/>
    </source>
</evidence>
<dbReference type="PANTHER" id="PTHR30290">
    <property type="entry name" value="PERIPLASMIC BINDING COMPONENT OF ABC TRANSPORTER"/>
    <property type="match status" value="1"/>
</dbReference>
<dbReference type="SUPFAM" id="SSF53850">
    <property type="entry name" value="Periplasmic binding protein-like II"/>
    <property type="match status" value="1"/>
</dbReference>
<dbReference type="KEGG" id="pseo:OM33_12895"/>